<feature type="signal peptide" evidence="1">
    <location>
        <begin position="1"/>
        <end position="18"/>
    </location>
</feature>
<evidence type="ECO:0000256" key="1">
    <source>
        <dbReference type="SAM" id="SignalP"/>
    </source>
</evidence>
<organism evidence="2 3">
    <name type="scientific">Neptunitalea lumnitzerae</name>
    <dbReference type="NCBI Taxonomy" id="2965509"/>
    <lineage>
        <taxon>Bacteria</taxon>
        <taxon>Pseudomonadati</taxon>
        <taxon>Bacteroidota</taxon>
        <taxon>Flavobacteriia</taxon>
        <taxon>Flavobacteriales</taxon>
        <taxon>Flavobacteriaceae</taxon>
        <taxon>Neptunitalea</taxon>
    </lineage>
</organism>
<name>A0ABQ5MEF3_9FLAO</name>
<keyword evidence="3" id="KW-1185">Reference proteome</keyword>
<dbReference type="EMBL" id="BRVO01000001">
    <property type="protein sequence ID" value="GLB47761.1"/>
    <property type="molecule type" value="Genomic_DNA"/>
</dbReference>
<evidence type="ECO:0008006" key="4">
    <source>
        <dbReference type="Google" id="ProtNLM"/>
    </source>
</evidence>
<sequence length="421" mass="48132">MKKLLALLVLLTTLPVCAQIEFEKGYYITETNDKVTGYIKNLDWRFNPESFVFSSTLNGEEKELSINTVKEFGIDGISKYVKYSGTIDMSTRTIQNMDHNSQPVLVDRTVFLKVLTEGEATLYYFLDKNAESFFFSKGSGAIEELVFKEYVDDSQNLRQNNAFRNQLYRNLKSSQITLKKIKGTDYKKKELIEIFELYNNSNEATEKGKKKTSYKKKNSSEFTFLLNVRPGAMYSSFSTEREGQNSLPEVDFESKIGPRLGVELEFVLPFNKNKWSIIVEPTYQFYKDEQTITYYGSSTMVTEYEMELDYASIELPVGIRYYSFLSDKTQLFYNAVFTVDLALKNELTYGGGFNYANGDSLNTSTGTNVGLGVGVRFNNRHSLEINYKGGRELLGEFPSLNGKFSSISLIYGYNIFSSSRK</sequence>
<gene>
    <name evidence="2" type="ORF">Y10_01290</name>
</gene>
<accession>A0ABQ5MEF3</accession>
<protein>
    <recommendedName>
        <fullName evidence="4">Outer membrane protein beta-barrel domain-containing protein</fullName>
    </recommendedName>
</protein>
<keyword evidence="1" id="KW-0732">Signal</keyword>
<proteinExistence type="predicted"/>
<reference evidence="2" key="1">
    <citation type="submission" date="2022-07" db="EMBL/GenBank/DDBJ databases">
        <title>Taxonomy of Novel Oxalotrophic and Methylotrophic Bacteria.</title>
        <authorList>
            <person name="Sahin N."/>
            <person name="Tani A."/>
        </authorList>
    </citation>
    <scope>NUCLEOTIDE SEQUENCE</scope>
    <source>
        <strain evidence="2">Y10</strain>
    </source>
</reference>
<evidence type="ECO:0000313" key="3">
    <source>
        <dbReference type="Proteomes" id="UP001143543"/>
    </source>
</evidence>
<evidence type="ECO:0000313" key="2">
    <source>
        <dbReference type="EMBL" id="GLB47761.1"/>
    </source>
</evidence>
<dbReference type="RefSeq" id="WP_281763427.1">
    <property type="nucleotide sequence ID" value="NZ_BRVO01000001.1"/>
</dbReference>
<dbReference type="Proteomes" id="UP001143543">
    <property type="component" value="Unassembled WGS sequence"/>
</dbReference>
<comment type="caution">
    <text evidence="2">The sequence shown here is derived from an EMBL/GenBank/DDBJ whole genome shotgun (WGS) entry which is preliminary data.</text>
</comment>
<feature type="chain" id="PRO_5047046267" description="Outer membrane protein beta-barrel domain-containing protein" evidence="1">
    <location>
        <begin position="19"/>
        <end position="421"/>
    </location>
</feature>